<keyword evidence="4" id="KW-0067">ATP-binding</keyword>
<dbReference type="SUPFAM" id="SSF49265">
    <property type="entry name" value="Fibronectin type III"/>
    <property type="match status" value="1"/>
</dbReference>
<comment type="subcellular location">
    <subcellularLocation>
        <location evidence="1">Membrane</location>
        <topology evidence="1">Single-pass membrane protein</topology>
    </subcellularLocation>
</comment>
<dbReference type="InterPro" id="IPR050449">
    <property type="entry name" value="Ephrin_rcpt_TKs"/>
</dbReference>
<keyword evidence="3" id="KW-0547">Nucleotide-binding</keyword>
<dbReference type="InterPro" id="IPR013783">
    <property type="entry name" value="Ig-like_fold"/>
</dbReference>
<dbReference type="Gene3D" id="2.10.50.10">
    <property type="entry name" value="Tumor Necrosis Factor Receptor, subunit A, domain 2"/>
    <property type="match status" value="1"/>
</dbReference>
<keyword evidence="5" id="KW-1133">Transmembrane helix</keyword>
<proteinExistence type="predicted"/>
<dbReference type="SUPFAM" id="SSF57184">
    <property type="entry name" value="Growth factor receptor domain"/>
    <property type="match status" value="1"/>
</dbReference>
<evidence type="ECO:0000256" key="4">
    <source>
        <dbReference type="ARBA" id="ARBA00022840"/>
    </source>
</evidence>
<dbReference type="PANTHER" id="PTHR46877:SF14">
    <property type="entry name" value="RECEPTOR PROTEIN-TYROSINE KINASE"/>
    <property type="match status" value="1"/>
</dbReference>
<keyword evidence="7 8" id="KW-0675">Receptor</keyword>
<evidence type="ECO:0000256" key="2">
    <source>
        <dbReference type="ARBA" id="ARBA00022692"/>
    </source>
</evidence>
<dbReference type="EMBL" id="CACRXK020033497">
    <property type="protein sequence ID" value="CAB4043908.1"/>
    <property type="molecule type" value="Genomic_DNA"/>
</dbReference>
<sequence>MKMYYYYCEETFIKGIKFERTLSPTKGFKNVTGNCSEYAIPQNGAKASFNIHCYSNGTWSKPAGDHLNCFCIEGFAPDKTNGSCSSCSNTSFKKKISNDNCTECPANTVSNVNRNSCVCKDGYYKRSSDSSQSESSPCYALPEIREKPRARLFAYGVELSWTAPKNSLNEIILYNVTCFICSQRICIPCQDEAYHPSSNNLRQTSVIVSNLIAGGNYVFRVYVSVKDVVPEGEWRYIETDRVQVTSDSVKETTDCTDNSGIIINIIIATTVAGVFLSIIIVLFVKYKRLKRDLRLLTHVDIPLKAVDTPQESLPIDQV</sequence>
<dbReference type="GO" id="GO:0005524">
    <property type="term" value="F:ATP binding"/>
    <property type="evidence" value="ECO:0007669"/>
    <property type="project" value="UniProtKB-KW"/>
</dbReference>
<keyword evidence="9" id="KW-1185">Reference proteome</keyword>
<dbReference type="AlphaFoldDB" id="A0A6S7KIK6"/>
<evidence type="ECO:0000256" key="6">
    <source>
        <dbReference type="ARBA" id="ARBA00023136"/>
    </source>
</evidence>
<evidence type="ECO:0000313" key="8">
    <source>
        <dbReference type="EMBL" id="CAB4043908.1"/>
    </source>
</evidence>
<protein>
    <submittedName>
        <fullName evidence="8">Ephrin type-A receptor 2</fullName>
    </submittedName>
</protein>
<dbReference type="InterPro" id="IPR003961">
    <property type="entry name" value="FN3_dom"/>
</dbReference>
<dbReference type="Proteomes" id="UP001152795">
    <property type="component" value="Unassembled WGS sequence"/>
</dbReference>
<comment type="caution">
    <text evidence="8">The sequence shown here is derived from an EMBL/GenBank/DDBJ whole genome shotgun (WGS) entry which is preliminary data.</text>
</comment>
<reference evidence="8" key="1">
    <citation type="submission" date="2020-04" db="EMBL/GenBank/DDBJ databases">
        <authorList>
            <person name="Alioto T."/>
            <person name="Alioto T."/>
            <person name="Gomez Garrido J."/>
        </authorList>
    </citation>
    <scope>NUCLEOTIDE SEQUENCE</scope>
    <source>
        <strain evidence="8">A484AB</strain>
    </source>
</reference>
<evidence type="ECO:0000313" key="9">
    <source>
        <dbReference type="Proteomes" id="UP001152795"/>
    </source>
</evidence>
<dbReference type="CDD" id="cd00063">
    <property type="entry name" value="FN3"/>
    <property type="match status" value="1"/>
</dbReference>
<dbReference type="InterPro" id="IPR009030">
    <property type="entry name" value="Growth_fac_rcpt_cys_sf"/>
</dbReference>
<name>A0A6S7KIK6_PARCT</name>
<evidence type="ECO:0000256" key="3">
    <source>
        <dbReference type="ARBA" id="ARBA00022741"/>
    </source>
</evidence>
<dbReference type="OrthoDB" id="4062651at2759"/>
<evidence type="ECO:0000256" key="7">
    <source>
        <dbReference type="ARBA" id="ARBA00023170"/>
    </source>
</evidence>
<organism evidence="8 9">
    <name type="scientific">Paramuricea clavata</name>
    <name type="common">Red gorgonian</name>
    <name type="synonym">Violescent sea-whip</name>
    <dbReference type="NCBI Taxonomy" id="317549"/>
    <lineage>
        <taxon>Eukaryota</taxon>
        <taxon>Metazoa</taxon>
        <taxon>Cnidaria</taxon>
        <taxon>Anthozoa</taxon>
        <taxon>Octocorallia</taxon>
        <taxon>Malacalcyonacea</taxon>
        <taxon>Plexauridae</taxon>
        <taxon>Paramuricea</taxon>
    </lineage>
</organism>
<keyword evidence="2" id="KW-0812">Transmembrane</keyword>
<gene>
    <name evidence="8" type="ORF">PACLA_8A002588</name>
</gene>
<dbReference type="GO" id="GO:0005886">
    <property type="term" value="C:plasma membrane"/>
    <property type="evidence" value="ECO:0007669"/>
    <property type="project" value="TreeGrafter"/>
</dbReference>
<evidence type="ECO:0000256" key="1">
    <source>
        <dbReference type="ARBA" id="ARBA00004167"/>
    </source>
</evidence>
<keyword evidence="6" id="KW-0472">Membrane</keyword>
<evidence type="ECO:0000256" key="5">
    <source>
        <dbReference type="ARBA" id="ARBA00022989"/>
    </source>
</evidence>
<accession>A0A6S7KIK6</accession>
<dbReference type="PANTHER" id="PTHR46877">
    <property type="entry name" value="EPH RECEPTOR A5"/>
    <property type="match status" value="1"/>
</dbReference>
<dbReference type="InterPro" id="IPR036116">
    <property type="entry name" value="FN3_sf"/>
</dbReference>
<dbReference type="Gene3D" id="2.60.40.10">
    <property type="entry name" value="Immunoglobulins"/>
    <property type="match status" value="1"/>
</dbReference>